<evidence type="ECO:0000313" key="1">
    <source>
        <dbReference type="EMBL" id="CAK8986832.1"/>
    </source>
</evidence>
<dbReference type="Gene3D" id="2.60.120.620">
    <property type="entry name" value="q2cbj1_9rhob like domain"/>
    <property type="match status" value="1"/>
</dbReference>
<dbReference type="Proteomes" id="UP001642484">
    <property type="component" value="Unassembled WGS sequence"/>
</dbReference>
<proteinExistence type="predicted"/>
<dbReference type="PANTHER" id="PTHR31630">
    <property type="entry name" value="PHYTANOYL-COA DIOXYGENASE-RELATED-RELATED"/>
    <property type="match status" value="1"/>
</dbReference>
<name>A0ABP0H9G8_9DINO</name>
<gene>
    <name evidence="1" type="ORF">CCMP2556_LOCUS643</name>
</gene>
<keyword evidence="2" id="KW-1185">Reference proteome</keyword>
<accession>A0ABP0H9G8</accession>
<dbReference type="SUPFAM" id="SSF51197">
    <property type="entry name" value="Clavaminate synthase-like"/>
    <property type="match status" value="1"/>
</dbReference>
<comment type="caution">
    <text evidence="1">The sequence shown here is derived from an EMBL/GenBank/DDBJ whole genome shotgun (WGS) entry which is preliminary data.</text>
</comment>
<organism evidence="1 2">
    <name type="scientific">Durusdinium trenchii</name>
    <dbReference type="NCBI Taxonomy" id="1381693"/>
    <lineage>
        <taxon>Eukaryota</taxon>
        <taxon>Sar</taxon>
        <taxon>Alveolata</taxon>
        <taxon>Dinophyceae</taxon>
        <taxon>Suessiales</taxon>
        <taxon>Symbiodiniaceae</taxon>
        <taxon>Durusdinium</taxon>
    </lineage>
</organism>
<dbReference type="PANTHER" id="PTHR31630:SF6">
    <property type="entry name" value="PHYTANOYL-COA DIOXYGENASE-RELATED"/>
    <property type="match status" value="1"/>
</dbReference>
<dbReference type="InterPro" id="IPR008775">
    <property type="entry name" value="Phytyl_CoA_dOase-like"/>
</dbReference>
<sequence>MEPRSRDLCVDRSIPFGDDEAILQHFHEHGFVVVADVFSDEEIHRALDELWTSPRLLARNGSIQQGKPESWTKENGWPQQDGGKNFLESLDPFQDLSCWELALHDRVEQILSLLWRAEGDGFDDGSDEKVVFLGRTPRWGVMRPSGTRPEWRTLEQWLHWDQNPWSQPGFGWIQAFACITPQTSQSGGLLCVPGFQKHWSRWGEEHPEGTVKVDGKEITRAFGAGNPFPVPPGDAAHEGTVRILAPKGSVVLWDSRLPHQNFPNSSDHEWRVILYMSFWPFEKETYQERQSFLAQRLRVMEALGHASSGALPRWAVSAAEAAAELSAEAVEAIRLTHAAGEAEMKGELEKSTEMMRRAMKMWPQVEAWYEAIFI</sequence>
<protein>
    <recommendedName>
        <fullName evidence="3">Phytanoyl-CoA dioxygenase family protein</fullName>
    </recommendedName>
</protein>
<dbReference type="EMBL" id="CAXAMN010000181">
    <property type="protein sequence ID" value="CAK8986832.1"/>
    <property type="molecule type" value="Genomic_DNA"/>
</dbReference>
<evidence type="ECO:0008006" key="3">
    <source>
        <dbReference type="Google" id="ProtNLM"/>
    </source>
</evidence>
<reference evidence="1 2" key="1">
    <citation type="submission" date="2024-02" db="EMBL/GenBank/DDBJ databases">
        <authorList>
            <person name="Chen Y."/>
            <person name="Shah S."/>
            <person name="Dougan E. K."/>
            <person name="Thang M."/>
            <person name="Chan C."/>
        </authorList>
    </citation>
    <scope>NUCLEOTIDE SEQUENCE [LARGE SCALE GENOMIC DNA]</scope>
</reference>
<evidence type="ECO:0000313" key="2">
    <source>
        <dbReference type="Proteomes" id="UP001642484"/>
    </source>
</evidence>
<dbReference type="Pfam" id="PF05721">
    <property type="entry name" value="PhyH"/>
    <property type="match status" value="1"/>
</dbReference>